<dbReference type="InterPro" id="IPR037171">
    <property type="entry name" value="NagB/RpiA_transferase-like"/>
</dbReference>
<accession>A0ABT9E6P0</accession>
<keyword evidence="2" id="KW-1185">Reference proteome</keyword>
<protein>
    <submittedName>
        <fullName evidence="1">5-formyltetrahydrofolate cyclo-ligase</fullName>
    </submittedName>
</protein>
<reference evidence="1 2" key="1">
    <citation type="submission" date="2023-08" db="EMBL/GenBank/DDBJ databases">
        <title>The draft genome sequence of Paracraurococcus sp. LOR1-02.</title>
        <authorList>
            <person name="Kingkaew E."/>
            <person name="Tanasupawat S."/>
        </authorList>
    </citation>
    <scope>NUCLEOTIDE SEQUENCE [LARGE SCALE GENOMIC DNA]</scope>
    <source>
        <strain evidence="1 2">LOR1-02</strain>
    </source>
</reference>
<dbReference type="EMBL" id="JAUTWS010000034">
    <property type="protein sequence ID" value="MDO9711762.1"/>
    <property type="molecule type" value="Genomic_DNA"/>
</dbReference>
<evidence type="ECO:0000313" key="1">
    <source>
        <dbReference type="EMBL" id="MDO9711762.1"/>
    </source>
</evidence>
<name>A0ABT9E6P0_9PROT</name>
<organism evidence="1 2">
    <name type="scientific">Paracraurococcus lichenis</name>
    <dbReference type="NCBI Taxonomy" id="3064888"/>
    <lineage>
        <taxon>Bacteria</taxon>
        <taxon>Pseudomonadati</taxon>
        <taxon>Pseudomonadota</taxon>
        <taxon>Alphaproteobacteria</taxon>
        <taxon>Acetobacterales</taxon>
        <taxon>Roseomonadaceae</taxon>
        <taxon>Paracraurococcus</taxon>
    </lineage>
</organism>
<sequence length="68" mass="7272">MGHHRLAAGRHPDVPGFFDRTLAALSPRPFAVGVGFAAARLATIFPQPHDVPMDLVVTEEGCAVRRAP</sequence>
<dbReference type="Proteomes" id="UP001243009">
    <property type="component" value="Unassembled WGS sequence"/>
</dbReference>
<dbReference type="Gene3D" id="3.40.50.10420">
    <property type="entry name" value="NagB/RpiA/CoA transferase-like"/>
    <property type="match status" value="1"/>
</dbReference>
<gene>
    <name evidence="1" type="ORF">Q7A36_25670</name>
</gene>
<comment type="caution">
    <text evidence="1">The sequence shown here is derived from an EMBL/GenBank/DDBJ whole genome shotgun (WGS) entry which is preliminary data.</text>
</comment>
<evidence type="ECO:0000313" key="2">
    <source>
        <dbReference type="Proteomes" id="UP001243009"/>
    </source>
</evidence>
<dbReference type="SUPFAM" id="SSF100950">
    <property type="entry name" value="NagB/RpiA/CoA transferase-like"/>
    <property type="match status" value="1"/>
</dbReference>
<dbReference type="InterPro" id="IPR024185">
    <property type="entry name" value="FTHF_cligase-like_sf"/>
</dbReference>
<proteinExistence type="predicted"/>